<keyword evidence="1" id="KW-1133">Transmembrane helix</keyword>
<feature type="domain" description="TadE-like" evidence="2">
    <location>
        <begin position="24"/>
        <end position="66"/>
    </location>
</feature>
<name>A0A158AVB1_9BURK</name>
<dbReference type="RefSeq" id="WP_061160947.1">
    <property type="nucleotide sequence ID" value="NZ_FCOI02000009.1"/>
</dbReference>
<proteinExistence type="predicted"/>
<keyword evidence="4" id="KW-1185">Reference proteome</keyword>
<evidence type="ECO:0000256" key="1">
    <source>
        <dbReference type="SAM" id="Phobius"/>
    </source>
</evidence>
<protein>
    <submittedName>
        <fullName evidence="3">TadE family protein</fullName>
    </submittedName>
</protein>
<organism evidence="3 4">
    <name type="scientific">Caballeronia temeraria</name>
    <dbReference type="NCBI Taxonomy" id="1777137"/>
    <lineage>
        <taxon>Bacteria</taxon>
        <taxon>Pseudomonadati</taxon>
        <taxon>Pseudomonadota</taxon>
        <taxon>Betaproteobacteria</taxon>
        <taxon>Burkholderiales</taxon>
        <taxon>Burkholderiaceae</taxon>
        <taxon>Caballeronia</taxon>
    </lineage>
</organism>
<sequence length="169" mass="18247">MKASARRRPRPPAVATQLLRDERGIASIEFAFVMVLAVMVIIGTVELAMEMIVDAMVQAAAQEASRVGLTTTAPATGTRVQQAQKIVENILGGWRNIGATIKVTELNYGSYGYNNAASTTYVPTQDMGGYGDVVAYNVQLTMPGFTGIPAMFGVPLLTFQRNFLVQNEK</sequence>
<evidence type="ECO:0000313" key="3">
    <source>
        <dbReference type="EMBL" id="SAK61695.1"/>
    </source>
</evidence>
<reference evidence="4" key="1">
    <citation type="submission" date="2016-01" db="EMBL/GenBank/DDBJ databases">
        <authorList>
            <person name="Peeters Charlotte."/>
        </authorList>
    </citation>
    <scope>NUCLEOTIDE SEQUENCE [LARGE SCALE GENOMIC DNA]</scope>
</reference>
<dbReference type="OrthoDB" id="8595948at2"/>
<dbReference type="Proteomes" id="UP000054624">
    <property type="component" value="Unassembled WGS sequence"/>
</dbReference>
<dbReference type="STRING" id="1777137.AWB76_03093"/>
<evidence type="ECO:0000313" key="4">
    <source>
        <dbReference type="Proteomes" id="UP000054624"/>
    </source>
</evidence>
<feature type="transmembrane region" description="Helical" evidence="1">
    <location>
        <begin position="30"/>
        <end position="49"/>
    </location>
</feature>
<evidence type="ECO:0000259" key="2">
    <source>
        <dbReference type="Pfam" id="PF07811"/>
    </source>
</evidence>
<gene>
    <name evidence="3" type="ORF">AWB76_03093</name>
</gene>
<dbReference type="Pfam" id="PF07811">
    <property type="entry name" value="TadE"/>
    <property type="match status" value="1"/>
</dbReference>
<dbReference type="EMBL" id="FCOI02000009">
    <property type="protein sequence ID" value="SAK61695.1"/>
    <property type="molecule type" value="Genomic_DNA"/>
</dbReference>
<dbReference type="AlphaFoldDB" id="A0A158AVB1"/>
<dbReference type="InterPro" id="IPR012495">
    <property type="entry name" value="TadE-like_dom"/>
</dbReference>
<keyword evidence="1" id="KW-0812">Transmembrane</keyword>
<accession>A0A158AVB1</accession>
<keyword evidence="1" id="KW-0472">Membrane</keyword>